<evidence type="ECO:0000313" key="1">
    <source>
        <dbReference type="EMBL" id="EOB04658.1"/>
    </source>
</evidence>
<keyword evidence="2" id="KW-1185">Reference proteome</keyword>
<accession>R0LVZ4</accession>
<sequence length="333" mass="37495">MKLVEFGYDATNLQLQKPATKIHGGEKEVHQRLQHMKTAYQDADFKPLEARSVYQQRQTQMMQSSIAQEMLRQTENEQHGTGLSHTEEKMSGESLFPELNLLASFPELHRKKIYYEDAFAGTVTNSLQEVCKKYLYHSTVCKLMEAKEAARLSPTLRKGFPNSYTMTRNSGSSFSSCLALAIDMDIVKETFLKELCSQHQLNAAEKGPAGGLQMGTGGCSRSHLPLKAARSLETAPSLKKRVVWAVSLKQSRRAGGTWCWVVNQDDPVEDHKFRRNHRGLEDVAEKEEEKTYLQCNRSEAGNLIRKEEGTKSDLPNSKGYSCISTVLLLQGML</sequence>
<gene>
    <name evidence="1" type="ORF">Anapl_15299</name>
</gene>
<dbReference type="AlphaFoldDB" id="R0LVZ4"/>
<evidence type="ECO:0000313" key="2">
    <source>
        <dbReference type="Proteomes" id="UP000296049"/>
    </source>
</evidence>
<dbReference type="Proteomes" id="UP000296049">
    <property type="component" value="Unassembled WGS sequence"/>
</dbReference>
<organism evidence="1 2">
    <name type="scientific">Anas platyrhynchos</name>
    <name type="common">Mallard</name>
    <name type="synonym">Anas boschas</name>
    <dbReference type="NCBI Taxonomy" id="8839"/>
    <lineage>
        <taxon>Eukaryota</taxon>
        <taxon>Metazoa</taxon>
        <taxon>Chordata</taxon>
        <taxon>Craniata</taxon>
        <taxon>Vertebrata</taxon>
        <taxon>Euteleostomi</taxon>
        <taxon>Archelosauria</taxon>
        <taxon>Archosauria</taxon>
        <taxon>Dinosauria</taxon>
        <taxon>Saurischia</taxon>
        <taxon>Theropoda</taxon>
        <taxon>Coelurosauria</taxon>
        <taxon>Aves</taxon>
        <taxon>Neognathae</taxon>
        <taxon>Galloanserae</taxon>
        <taxon>Anseriformes</taxon>
        <taxon>Anatidae</taxon>
        <taxon>Anatinae</taxon>
        <taxon>Anas</taxon>
    </lineage>
</organism>
<protein>
    <submittedName>
        <fullName evidence="1">Uncharacterized protein</fullName>
    </submittedName>
</protein>
<reference evidence="2" key="1">
    <citation type="journal article" date="2013" name="Nat. Genet.">
        <title>The duck genome and transcriptome provide insight into an avian influenza virus reservoir species.</title>
        <authorList>
            <person name="Huang Y."/>
            <person name="Li Y."/>
            <person name="Burt D.W."/>
            <person name="Chen H."/>
            <person name="Zhang Y."/>
            <person name="Qian W."/>
            <person name="Kim H."/>
            <person name="Gan S."/>
            <person name="Zhao Y."/>
            <person name="Li J."/>
            <person name="Yi K."/>
            <person name="Feng H."/>
            <person name="Zhu P."/>
            <person name="Li B."/>
            <person name="Liu Q."/>
            <person name="Fairley S."/>
            <person name="Magor K.E."/>
            <person name="Du Z."/>
            <person name="Hu X."/>
            <person name="Goodman L."/>
            <person name="Tafer H."/>
            <person name="Vignal A."/>
            <person name="Lee T."/>
            <person name="Kim K.W."/>
            <person name="Sheng Z."/>
            <person name="An Y."/>
            <person name="Searle S."/>
            <person name="Herrero J."/>
            <person name="Groenen M.A."/>
            <person name="Crooijmans R.P."/>
            <person name="Faraut T."/>
            <person name="Cai Q."/>
            <person name="Webster R.G."/>
            <person name="Aldridge J.R."/>
            <person name="Warren W.C."/>
            <person name="Bartschat S."/>
            <person name="Kehr S."/>
            <person name="Marz M."/>
            <person name="Stadler P.F."/>
            <person name="Smith J."/>
            <person name="Kraus R.H."/>
            <person name="Zhao Y."/>
            <person name="Ren L."/>
            <person name="Fei J."/>
            <person name="Morisson M."/>
            <person name="Kaiser P."/>
            <person name="Griffin D.K."/>
            <person name="Rao M."/>
            <person name="Pitel F."/>
            <person name="Wang J."/>
            <person name="Li N."/>
        </authorList>
    </citation>
    <scope>NUCLEOTIDE SEQUENCE [LARGE SCALE GENOMIC DNA]</scope>
</reference>
<name>R0LVZ4_ANAPL</name>
<proteinExistence type="predicted"/>
<dbReference type="EMBL" id="KB742772">
    <property type="protein sequence ID" value="EOB04658.1"/>
    <property type="molecule type" value="Genomic_DNA"/>
</dbReference>